<sequence length="398" mass="41717">MLPDIRVLAASIAPLAGNSVSGVNPRLLFGLAMAAALLTTTVACGRSDEPAPVLSVEFTQAVDRLLQQHIPGVQVVVTADGKDAFHSVGAGNVATGTPIPDDARIRIASNTKSFVATVVLQLVAEGRVGLDVPVERYLPGVVAGNGYDGNRITVRNLLQHTGGLPNYLDPDKMANSIGNRHRQPFDTEQVVRETLREKAPLPGAQPVYSNTGYLLAGLVVERVTGRSIGTEISKRIIEPLGLSSTYYPEPGESTLRAPHIHGYDMIDGKLTDVTELDDYGIGGADSALVSTGADLNRFFIALLGGRLLAPQLLAEMKSTVPADLPLPGLRGVGLGLFRYESSCGTEFWGHGGGAPGFGTLGGVTPDGRAVTLTVNFMPSSEQAMTAISAARDTALCGR</sequence>
<protein>
    <submittedName>
        <fullName evidence="2">Serine hydrolase</fullName>
    </submittedName>
</protein>
<feature type="domain" description="Beta-lactamase-related" evidence="1">
    <location>
        <begin position="59"/>
        <end position="383"/>
    </location>
</feature>
<comment type="caution">
    <text evidence="2">The sequence shown here is derived from an EMBL/GenBank/DDBJ whole genome shotgun (WGS) entry which is preliminary data.</text>
</comment>
<evidence type="ECO:0000313" key="2">
    <source>
        <dbReference type="EMBL" id="GEM41161.1"/>
    </source>
</evidence>
<dbReference type="PANTHER" id="PTHR46825:SF7">
    <property type="entry name" value="D-ALANYL-D-ALANINE CARBOXYPEPTIDASE"/>
    <property type="match status" value="1"/>
</dbReference>
<keyword evidence="3" id="KW-1185">Reference proteome</keyword>
<keyword evidence="2" id="KW-0378">Hydrolase</keyword>
<dbReference type="PANTHER" id="PTHR46825">
    <property type="entry name" value="D-ALANYL-D-ALANINE-CARBOXYPEPTIDASE/ENDOPEPTIDASE AMPH"/>
    <property type="match status" value="1"/>
</dbReference>
<proteinExistence type="predicted"/>
<evidence type="ECO:0000313" key="3">
    <source>
        <dbReference type="Proteomes" id="UP000321424"/>
    </source>
</evidence>
<accession>A0A511ML31</accession>
<dbReference type="InterPro" id="IPR050491">
    <property type="entry name" value="AmpC-like"/>
</dbReference>
<dbReference type="SUPFAM" id="SSF56601">
    <property type="entry name" value="beta-lactamase/transpeptidase-like"/>
    <property type="match status" value="1"/>
</dbReference>
<dbReference type="InterPro" id="IPR012338">
    <property type="entry name" value="Beta-lactam/transpept-like"/>
</dbReference>
<dbReference type="Pfam" id="PF00144">
    <property type="entry name" value="Beta-lactamase"/>
    <property type="match status" value="1"/>
</dbReference>
<name>A0A511ML31_9NOCA</name>
<dbReference type="EMBL" id="BJXA01000046">
    <property type="protein sequence ID" value="GEM41161.1"/>
    <property type="molecule type" value="Genomic_DNA"/>
</dbReference>
<organism evidence="2 3">
    <name type="scientific">Nocardia ninae NBRC 108245</name>
    <dbReference type="NCBI Taxonomy" id="1210091"/>
    <lineage>
        <taxon>Bacteria</taxon>
        <taxon>Bacillati</taxon>
        <taxon>Actinomycetota</taxon>
        <taxon>Actinomycetes</taxon>
        <taxon>Mycobacteriales</taxon>
        <taxon>Nocardiaceae</taxon>
        <taxon>Nocardia</taxon>
    </lineage>
</organism>
<dbReference type="Gene3D" id="3.40.710.10">
    <property type="entry name" value="DD-peptidase/beta-lactamase superfamily"/>
    <property type="match status" value="1"/>
</dbReference>
<dbReference type="GO" id="GO:0016787">
    <property type="term" value="F:hydrolase activity"/>
    <property type="evidence" value="ECO:0007669"/>
    <property type="project" value="UniProtKB-KW"/>
</dbReference>
<gene>
    <name evidence="2" type="ORF">NN4_56800</name>
</gene>
<dbReference type="InterPro" id="IPR001466">
    <property type="entry name" value="Beta-lactam-related"/>
</dbReference>
<evidence type="ECO:0000259" key="1">
    <source>
        <dbReference type="Pfam" id="PF00144"/>
    </source>
</evidence>
<dbReference type="Proteomes" id="UP000321424">
    <property type="component" value="Unassembled WGS sequence"/>
</dbReference>
<dbReference type="AlphaFoldDB" id="A0A511ML31"/>
<reference evidence="2 3" key="1">
    <citation type="submission" date="2019-07" db="EMBL/GenBank/DDBJ databases">
        <title>Whole genome shotgun sequence of Nocardia ninae NBRC 108245.</title>
        <authorList>
            <person name="Hosoyama A."/>
            <person name="Uohara A."/>
            <person name="Ohji S."/>
            <person name="Ichikawa N."/>
        </authorList>
    </citation>
    <scope>NUCLEOTIDE SEQUENCE [LARGE SCALE GENOMIC DNA]</scope>
    <source>
        <strain evidence="2 3">NBRC 108245</strain>
    </source>
</reference>